<dbReference type="InterPro" id="IPR036380">
    <property type="entry name" value="Isochorismatase-like_sf"/>
</dbReference>
<name>A0A7S1VGS3_9EUKA</name>
<dbReference type="SUPFAM" id="SSF52499">
    <property type="entry name" value="Isochorismatase-like hydrolases"/>
    <property type="match status" value="1"/>
</dbReference>
<organism evidence="3">
    <name type="scientific">Sexangularia sp. CB-2014</name>
    <dbReference type="NCBI Taxonomy" id="1486929"/>
    <lineage>
        <taxon>Eukaryota</taxon>
        <taxon>Amoebozoa</taxon>
        <taxon>Tubulinea</taxon>
        <taxon>Elardia</taxon>
        <taxon>Arcellinida</taxon>
        <taxon>Arcellinida incertae sedis</taxon>
        <taxon>Sexangularia</taxon>
    </lineage>
</organism>
<dbReference type="InterPro" id="IPR000868">
    <property type="entry name" value="Isochorismatase-like_dom"/>
</dbReference>
<gene>
    <name evidence="3" type="ORF">SSP0437_LOCUS7469</name>
</gene>
<dbReference type="PANTHER" id="PTHR14119:SF3">
    <property type="entry name" value="ISOCHORISMATASE DOMAIN-CONTAINING PROTEIN 2"/>
    <property type="match status" value="1"/>
</dbReference>
<comment type="similarity">
    <text evidence="1">Belongs to the isochorismatase family.</text>
</comment>
<dbReference type="PANTHER" id="PTHR14119">
    <property type="entry name" value="HYDROLASE"/>
    <property type="match status" value="1"/>
</dbReference>
<proteinExistence type="inferred from homology"/>
<feature type="domain" description="Isochorismatase-like" evidence="2">
    <location>
        <begin position="9"/>
        <end position="166"/>
    </location>
</feature>
<dbReference type="Pfam" id="PF00857">
    <property type="entry name" value="Isochorismatase"/>
    <property type="match status" value="1"/>
</dbReference>
<dbReference type="AlphaFoldDB" id="A0A7S1VGS3"/>
<evidence type="ECO:0000256" key="1">
    <source>
        <dbReference type="ARBA" id="ARBA00006336"/>
    </source>
</evidence>
<evidence type="ECO:0000313" key="3">
    <source>
        <dbReference type="EMBL" id="CAD9299446.1"/>
    </source>
</evidence>
<dbReference type="InterPro" id="IPR050993">
    <property type="entry name" value="Isochorismatase_domain"/>
</dbReference>
<dbReference type="Gene3D" id="3.40.50.850">
    <property type="entry name" value="Isochorismatase-like"/>
    <property type="match status" value="1"/>
</dbReference>
<dbReference type="EMBL" id="HBGL01009614">
    <property type="protein sequence ID" value="CAD9299446.1"/>
    <property type="molecule type" value="Transcribed_RNA"/>
</dbReference>
<reference evidence="3" key="1">
    <citation type="submission" date="2021-01" db="EMBL/GenBank/DDBJ databases">
        <authorList>
            <person name="Corre E."/>
            <person name="Pelletier E."/>
            <person name="Niang G."/>
            <person name="Scheremetjew M."/>
            <person name="Finn R."/>
            <person name="Kale V."/>
            <person name="Holt S."/>
            <person name="Cochrane G."/>
            <person name="Meng A."/>
            <person name="Brown T."/>
            <person name="Cohen L."/>
        </authorList>
    </citation>
    <scope>NUCLEOTIDE SEQUENCE</scope>
    <source>
        <strain evidence="3">ATCC 50979</strain>
    </source>
</reference>
<sequence>MPLAPISKTILYICDVQVRLLPSIANKEGLLAALSMATAGARALGLPIIISEQYPKGLGPTHPELLDTSSTPIVFEKTYFSAADPEAPQGQRLSDISQVADRGPDAQILVAGIESHICVRATVTDLLTQGYKVVVLADAVSSRFGSDRSIALSSMQAEGAIISTVESVLYQLARSKGHAAFKPLSALAKGRTSDGWPGTVY</sequence>
<evidence type="ECO:0000259" key="2">
    <source>
        <dbReference type="Pfam" id="PF00857"/>
    </source>
</evidence>
<accession>A0A7S1VGS3</accession>
<protein>
    <recommendedName>
        <fullName evidence="2">Isochorismatase-like domain-containing protein</fullName>
    </recommendedName>
</protein>